<dbReference type="PANTHER" id="PTHR24198:SF165">
    <property type="entry name" value="ANKYRIN REPEAT-CONTAINING PROTEIN-RELATED"/>
    <property type="match status" value="1"/>
</dbReference>
<reference evidence="5 6" key="1">
    <citation type="submission" date="2020-02" db="EMBL/GenBank/DDBJ databases">
        <authorList>
            <person name="Ferguson B K."/>
        </authorList>
    </citation>
    <scope>NUCLEOTIDE SEQUENCE [LARGE SCALE GENOMIC DNA]</scope>
</reference>
<evidence type="ECO:0000256" key="2">
    <source>
        <dbReference type="ARBA" id="ARBA00023043"/>
    </source>
</evidence>
<dbReference type="SMART" id="SM00248">
    <property type="entry name" value="ANK"/>
    <property type="match status" value="6"/>
</dbReference>
<dbReference type="OrthoDB" id="416741at2759"/>
<accession>A0A6H5I649</accession>
<evidence type="ECO:0000256" key="1">
    <source>
        <dbReference type="ARBA" id="ARBA00022737"/>
    </source>
</evidence>
<gene>
    <name evidence="5" type="ORF">TBRA_LOCUS5335</name>
</gene>
<dbReference type="PROSITE" id="PS50088">
    <property type="entry name" value="ANK_REPEAT"/>
    <property type="match status" value="1"/>
</dbReference>
<organism evidence="5 6">
    <name type="scientific">Trichogramma brassicae</name>
    <dbReference type="NCBI Taxonomy" id="86971"/>
    <lineage>
        <taxon>Eukaryota</taxon>
        <taxon>Metazoa</taxon>
        <taxon>Ecdysozoa</taxon>
        <taxon>Arthropoda</taxon>
        <taxon>Hexapoda</taxon>
        <taxon>Insecta</taxon>
        <taxon>Pterygota</taxon>
        <taxon>Neoptera</taxon>
        <taxon>Endopterygota</taxon>
        <taxon>Hymenoptera</taxon>
        <taxon>Apocrita</taxon>
        <taxon>Proctotrupomorpha</taxon>
        <taxon>Chalcidoidea</taxon>
        <taxon>Trichogrammatidae</taxon>
        <taxon>Trichogramma</taxon>
    </lineage>
</organism>
<evidence type="ECO:0000313" key="5">
    <source>
        <dbReference type="EMBL" id="CAB0033426.1"/>
    </source>
</evidence>
<feature type="repeat" description="ANK" evidence="3">
    <location>
        <begin position="435"/>
        <end position="463"/>
    </location>
</feature>
<keyword evidence="1" id="KW-0677">Repeat</keyword>
<evidence type="ECO:0000256" key="3">
    <source>
        <dbReference type="PROSITE-ProRule" id="PRU00023"/>
    </source>
</evidence>
<keyword evidence="6" id="KW-1185">Reference proteome</keyword>
<keyword evidence="2 3" id="KW-0040">ANK repeat</keyword>
<dbReference type="PANTHER" id="PTHR24198">
    <property type="entry name" value="ANKYRIN REPEAT AND PROTEIN KINASE DOMAIN-CONTAINING PROTEIN"/>
    <property type="match status" value="1"/>
</dbReference>
<dbReference type="Gene3D" id="1.25.40.20">
    <property type="entry name" value="Ankyrin repeat-containing domain"/>
    <property type="match status" value="1"/>
</dbReference>
<sequence length="886" mass="101413">MSSRSPTTCISNVSFIVKFKCQRHASNAIYYNLEQEKQIVSWLPVLLMKELIFQHVHLSSMDPTTIVRSQQKSKYLDALKIDAGDGVSNKKLRYEEYEEYLVPELCCRMTFPGVYWLKVNLLPTVLYRLSQLLVADDFRVKILQEANIGIKPWDPNIRPPPLPLKVNNDEEESDHNNSLEESLDEETISEEDEENEKYNGKMNMTESGWAEEQRKQLEDRAIESYHFLTPELNEDDVRMSEYVDVPKCLGDLFESMIEHSSIAMPGRKRKAPRETAAVTLKKRRKVLWDELCREWKLSAAQKPDTDAATLRALIGVGVGGTKDEDWLLAESTRLGNDAMTRRLLAAGVKVRPIERNTGETAIHIAAARKKSLDLARTLFDHREDETKNHKDKHGLTLFHLACKLGRCDAVQKFIDEAGVDPSLGGNKSRSCPGPPLHVAVEHQQVAVVELLLQRGADPNAVDGWGRTALYKLANAMQDLERYGRAEPMLRLLLEHDGCDVNVRARDGTTAITALLTSPFLLRQHEEILEMLLKAREVDLSSRDKRGNGYLHAVVRPGYRVGSSSRLDRHAERRLRMMKMLLERNVDPLVKNVAGKSPLDLAVLEHKRDMVEMILDHEGVDPSRADIQLKNGFGYYPYVLDYEGTQSLLSTIELLRVRGYPMSPINELELLRFFLGTRYDPTMPLEHVLIYANESRCLSYLEGRVLVYKDLDVCTSYFIPVYVNGMYATEEATDFYDRYFPFFPTLTIDEGRDPQDDYDRDRISDEIDLLSKTRIGNKRVTLLNLCEADPVRAYPLLTNSKYRAVVESEKFEKDFPYLGKIVKGYIAKSLIWRYCRSMGIKYVQRLTRADMPVVCCEKIMNCMKDADLLNVCEAIVSCTDPEWRSMI</sequence>
<feature type="region of interest" description="Disordered" evidence="4">
    <location>
        <begin position="159"/>
        <end position="196"/>
    </location>
</feature>
<dbReference type="EMBL" id="CADCXV010000708">
    <property type="protein sequence ID" value="CAB0033426.1"/>
    <property type="molecule type" value="Genomic_DNA"/>
</dbReference>
<dbReference type="AlphaFoldDB" id="A0A6H5I649"/>
<dbReference type="Proteomes" id="UP000479190">
    <property type="component" value="Unassembled WGS sequence"/>
</dbReference>
<evidence type="ECO:0000256" key="4">
    <source>
        <dbReference type="SAM" id="MobiDB-lite"/>
    </source>
</evidence>
<feature type="compositionally biased region" description="Acidic residues" evidence="4">
    <location>
        <begin position="181"/>
        <end position="195"/>
    </location>
</feature>
<protein>
    <submittedName>
        <fullName evidence="5">Uncharacterized protein</fullName>
    </submittedName>
</protein>
<dbReference type="SUPFAM" id="SSF48403">
    <property type="entry name" value="Ankyrin repeat"/>
    <property type="match status" value="1"/>
</dbReference>
<name>A0A6H5I649_9HYME</name>
<dbReference type="Pfam" id="PF12796">
    <property type="entry name" value="Ank_2"/>
    <property type="match status" value="2"/>
</dbReference>
<proteinExistence type="predicted"/>
<dbReference type="InterPro" id="IPR002110">
    <property type="entry name" value="Ankyrin_rpt"/>
</dbReference>
<dbReference type="PROSITE" id="PS50297">
    <property type="entry name" value="ANK_REP_REGION"/>
    <property type="match status" value="1"/>
</dbReference>
<dbReference type="InterPro" id="IPR036770">
    <property type="entry name" value="Ankyrin_rpt-contain_sf"/>
</dbReference>
<evidence type="ECO:0000313" key="6">
    <source>
        <dbReference type="Proteomes" id="UP000479190"/>
    </source>
</evidence>